<evidence type="ECO:0000313" key="5">
    <source>
        <dbReference type="EMBL" id="KAA0145887.1"/>
    </source>
</evidence>
<dbReference type="Gene3D" id="1.25.40.20">
    <property type="entry name" value="Ankyrin repeat-containing domain"/>
    <property type="match status" value="4"/>
</dbReference>
<feature type="region of interest" description="Disordered" evidence="4">
    <location>
        <begin position="573"/>
        <end position="601"/>
    </location>
</feature>
<dbReference type="EMBL" id="VLTM01000217">
    <property type="protein sequence ID" value="KAA0145887.1"/>
    <property type="molecule type" value="Genomic_DNA"/>
</dbReference>
<sequence length="1415" mass="152223">MATAAMDDNAMASALWEAAKAGNTAEARRLLDEGAPVDWKNDAAYGATALAEAASGGHKDTVELLLDRGADLEAKDRYGDTALVLAASGGHKDTVELLLDRGADLEAKDRDGYTALVGAASGGHKDTVELLLDRGADLEAKDRDGYTALVAAASGGHKDTVELLLDRGADLEANGRDGYTALVRAASGGHKDTVELLLDRGADLEAKNRDGSTALVMAAFRGHKDTVELLLDRGADLEAKDRAGCTALVAAASRGHKDTVELLLDRGADLEAKDDDGYTALVAAASGGHNGTVELLLDRGADLEAKDRYGHTALVAAAFDGHKDTVELLLDRGADSEAKNIAGKNALDICRNNACADVLRIDRHAVRHHVVGLGGSDAVAADHRELLVRPSVLRDSTGGARPVLVRPLSSAASETDSHPFATKAERWAANHLTQEEAGTDAIDLALGVLSLSSVSPEVARDRVELVQAFFTFITRLRAAKGLRSANNEDIVELLGRLGTASMELAHCTDIDAVLQHAGVTLAMPGGEAQLAKWHRLGHLQSVAGGFAEVMAKPSTMRTVKDHAKELLLEAKREAEEQAAKEKREAEEQAEKAKREAEKKHKRDSFVTAMSALVKYSTNHVQSVDLADYDELEASKLAWKSLRTAQSDRRLSLFLGTQQRTELVSAVFESVFDLAFREQRMTTTNVKFLSGPRGSGKTTLVWKAAKAAVDAIPSSRVADVVVIKLDGLALNFLFSDADNKEGFMPHPVACIQFAMWQAGLLRGTELESRMESNPWDLNSWKRGFDPVTESASSTAGRQVRVFLIVDEFQEFFRYSELGDLFRTQLTGLMTDYPDFETFVMGSPSVGRQVLLNPKAMQDDPRIKDFPGLKGQVASVNITKISQPARLNRFSGDEAVRFVLSCLPEQKESTLSDIPGIVNELLGELQAEPPAIAEQLDQLRQRPAWKRLTSVFDELRPTARRLVESFVHTERSDATWDPIATMEQAEAEAFWQAVAQPVTKLLVTGLATIPVGAAPRSVSWALGASMLPLLNAEFKELFQQRGVVDDARVAADALVDQGVLRHSEDDKFSLSSSLMRLLSLRVLDQMGSCGLHPRQILAMLDATGMSGEAMELLAAEGICETGPGTFLRQCMDSQPHLPTRKAADDASSSISGWLNELKSATVTAKGQDAPPASETSADSAVGPSEPAKSIAVQLLPPLDLNASDGGPALPMDTFFKEKPDLFGADAVAVAERGEKDGPKTRHIIRVQVKVSSDMEKLETLSTGDVARILQKMNDSFRDDGSCEPKTSLLQSVLTSQTEGLACIVVWNCLVTCKKTGLAHDSSNWLKALQAASEDVWQPPTVDALSGAAHAVRATGLNADRSKKLLGGLHPFKSEANGVPVYVVPVVADHEVMLDMWPARVKQFASATGIRNYSKPRP</sequence>
<dbReference type="GO" id="GO:0005634">
    <property type="term" value="C:nucleus"/>
    <property type="evidence" value="ECO:0007669"/>
    <property type="project" value="TreeGrafter"/>
</dbReference>
<evidence type="ECO:0000256" key="1">
    <source>
        <dbReference type="ARBA" id="ARBA00022737"/>
    </source>
</evidence>
<feature type="region of interest" description="Disordered" evidence="4">
    <location>
        <begin position="1161"/>
        <end position="1183"/>
    </location>
</feature>
<dbReference type="PROSITE" id="PS50088">
    <property type="entry name" value="ANK_REPEAT"/>
    <property type="match status" value="9"/>
</dbReference>
<dbReference type="Pfam" id="PF00023">
    <property type="entry name" value="Ank"/>
    <property type="match status" value="1"/>
</dbReference>
<feature type="repeat" description="ANK" evidence="3">
    <location>
        <begin position="144"/>
        <end position="176"/>
    </location>
</feature>
<dbReference type="Pfam" id="PF12796">
    <property type="entry name" value="Ank_2"/>
    <property type="match status" value="3"/>
</dbReference>
<evidence type="ECO:0000256" key="3">
    <source>
        <dbReference type="PROSITE-ProRule" id="PRU00023"/>
    </source>
</evidence>
<feature type="repeat" description="ANK" evidence="3">
    <location>
        <begin position="45"/>
        <end position="77"/>
    </location>
</feature>
<dbReference type="SUPFAM" id="SSF48403">
    <property type="entry name" value="Ankyrin repeat"/>
    <property type="match status" value="1"/>
</dbReference>
<dbReference type="PRINTS" id="PR01415">
    <property type="entry name" value="ANKYRIN"/>
</dbReference>
<feature type="repeat" description="ANK" evidence="3">
    <location>
        <begin position="111"/>
        <end position="143"/>
    </location>
</feature>
<dbReference type="PROSITE" id="PS50297">
    <property type="entry name" value="ANK_REP_REGION"/>
    <property type="match status" value="9"/>
</dbReference>
<gene>
    <name evidence="5" type="ORF">FNF31_07920</name>
</gene>
<proteinExistence type="predicted"/>
<dbReference type="PANTHER" id="PTHR24189">
    <property type="entry name" value="MYOTROPHIN"/>
    <property type="match status" value="1"/>
</dbReference>
<protein>
    <submittedName>
        <fullName evidence="5">Uncharacterized protein</fullName>
    </submittedName>
</protein>
<dbReference type="SMART" id="SM00248">
    <property type="entry name" value="ANK"/>
    <property type="match status" value="10"/>
</dbReference>
<dbReference type="InterPro" id="IPR050745">
    <property type="entry name" value="Multifunctional_regulatory"/>
</dbReference>
<dbReference type="SUPFAM" id="SSF52540">
    <property type="entry name" value="P-loop containing nucleoside triphosphate hydrolases"/>
    <property type="match status" value="1"/>
</dbReference>
<keyword evidence="1" id="KW-0677">Repeat</keyword>
<accession>A0A5A8BZS5</accession>
<feature type="repeat" description="ANK" evidence="3">
    <location>
        <begin position="177"/>
        <end position="209"/>
    </location>
</feature>
<evidence type="ECO:0000256" key="2">
    <source>
        <dbReference type="ARBA" id="ARBA00023043"/>
    </source>
</evidence>
<dbReference type="PANTHER" id="PTHR24189:SF71">
    <property type="entry name" value="ANKYRIN REPEAT DOMAIN 39"/>
    <property type="match status" value="1"/>
</dbReference>
<dbReference type="Pfam" id="PF13637">
    <property type="entry name" value="Ank_4"/>
    <property type="match status" value="1"/>
</dbReference>
<dbReference type="Proteomes" id="UP000325113">
    <property type="component" value="Unassembled WGS sequence"/>
</dbReference>
<feature type="repeat" description="ANK" evidence="3">
    <location>
        <begin position="210"/>
        <end position="242"/>
    </location>
</feature>
<evidence type="ECO:0000256" key="4">
    <source>
        <dbReference type="SAM" id="MobiDB-lite"/>
    </source>
</evidence>
<name>A0A5A8BZS5_CAFRO</name>
<dbReference type="InterPro" id="IPR002110">
    <property type="entry name" value="Ankyrin_rpt"/>
</dbReference>
<comment type="caution">
    <text evidence="5">The sequence shown here is derived from an EMBL/GenBank/DDBJ whole genome shotgun (WGS) entry which is preliminary data.</text>
</comment>
<dbReference type="InterPro" id="IPR036770">
    <property type="entry name" value="Ankyrin_rpt-contain_sf"/>
</dbReference>
<keyword evidence="2 3" id="KW-0040">ANK repeat</keyword>
<dbReference type="GO" id="GO:0005737">
    <property type="term" value="C:cytoplasm"/>
    <property type="evidence" value="ECO:0007669"/>
    <property type="project" value="TreeGrafter"/>
</dbReference>
<feature type="compositionally biased region" description="Basic and acidic residues" evidence="4">
    <location>
        <begin position="573"/>
        <end position="598"/>
    </location>
</feature>
<feature type="repeat" description="ANK" evidence="3">
    <location>
        <begin position="309"/>
        <end position="341"/>
    </location>
</feature>
<organism evidence="5 6">
    <name type="scientific">Cafeteria roenbergensis</name>
    <name type="common">Marine flagellate</name>
    <dbReference type="NCBI Taxonomy" id="33653"/>
    <lineage>
        <taxon>Eukaryota</taxon>
        <taxon>Sar</taxon>
        <taxon>Stramenopiles</taxon>
        <taxon>Bigyra</taxon>
        <taxon>Opalozoa</taxon>
        <taxon>Bicosoecida</taxon>
        <taxon>Cafeteriaceae</taxon>
        <taxon>Cafeteria</taxon>
    </lineage>
</organism>
<evidence type="ECO:0000313" key="6">
    <source>
        <dbReference type="Proteomes" id="UP000325113"/>
    </source>
</evidence>
<feature type="repeat" description="ANK" evidence="3">
    <location>
        <begin position="78"/>
        <end position="110"/>
    </location>
</feature>
<feature type="repeat" description="ANK" evidence="3">
    <location>
        <begin position="276"/>
        <end position="308"/>
    </location>
</feature>
<dbReference type="Gene3D" id="3.40.50.300">
    <property type="entry name" value="P-loop containing nucleotide triphosphate hydrolases"/>
    <property type="match status" value="1"/>
</dbReference>
<feature type="repeat" description="ANK" evidence="3">
    <location>
        <begin position="243"/>
        <end position="275"/>
    </location>
</feature>
<dbReference type="InterPro" id="IPR027417">
    <property type="entry name" value="P-loop_NTPase"/>
</dbReference>
<reference evidence="5 6" key="1">
    <citation type="submission" date="2019-07" db="EMBL/GenBank/DDBJ databases">
        <title>Genomes of Cafeteria roenbergensis.</title>
        <authorList>
            <person name="Fischer M.G."/>
            <person name="Hackl T."/>
            <person name="Roman M."/>
        </authorList>
    </citation>
    <scope>NUCLEOTIDE SEQUENCE [LARGE SCALE GENOMIC DNA]</scope>
    <source>
        <strain evidence="5 6">Cflag</strain>
    </source>
</reference>